<evidence type="ECO:0000256" key="5">
    <source>
        <dbReference type="SAM" id="MobiDB-lite"/>
    </source>
</evidence>
<dbReference type="EMBL" id="CAJMWW010000630">
    <property type="protein sequence ID" value="CAE6475952.1"/>
    <property type="molecule type" value="Genomic_DNA"/>
</dbReference>
<organism evidence="6 7">
    <name type="scientific">Rhizoctonia solani</name>
    <dbReference type="NCBI Taxonomy" id="456999"/>
    <lineage>
        <taxon>Eukaryota</taxon>
        <taxon>Fungi</taxon>
        <taxon>Dikarya</taxon>
        <taxon>Basidiomycota</taxon>
        <taxon>Agaricomycotina</taxon>
        <taxon>Agaricomycetes</taxon>
        <taxon>Cantharellales</taxon>
        <taxon>Ceratobasidiaceae</taxon>
        <taxon>Rhizoctonia</taxon>
    </lineage>
</organism>
<reference evidence="6" key="1">
    <citation type="submission" date="2021-01" db="EMBL/GenBank/DDBJ databases">
        <authorList>
            <person name="Kaushik A."/>
        </authorList>
    </citation>
    <scope>NUCLEOTIDE SEQUENCE</scope>
    <source>
        <strain evidence="6">AG3-T5</strain>
    </source>
</reference>
<evidence type="ECO:0000256" key="2">
    <source>
        <dbReference type="ARBA" id="ARBA00022723"/>
    </source>
</evidence>
<dbReference type="PANTHER" id="PTHR14742">
    <property type="entry name" value="RIBONUCLEASE P SUBUNIT P21"/>
    <property type="match status" value="1"/>
</dbReference>
<evidence type="ECO:0008006" key="8">
    <source>
        <dbReference type="Google" id="ProtNLM"/>
    </source>
</evidence>
<keyword evidence="1" id="KW-0819">tRNA processing</keyword>
<dbReference type="GO" id="GO:0046872">
    <property type="term" value="F:metal ion binding"/>
    <property type="evidence" value="ECO:0007669"/>
    <property type="project" value="UniProtKB-KW"/>
</dbReference>
<dbReference type="InterPro" id="IPR007175">
    <property type="entry name" value="Rpr2/Snm1/Rpp21"/>
</dbReference>
<evidence type="ECO:0000313" key="6">
    <source>
        <dbReference type="EMBL" id="CAE6475952.1"/>
    </source>
</evidence>
<evidence type="ECO:0000256" key="3">
    <source>
        <dbReference type="ARBA" id="ARBA00022833"/>
    </source>
</evidence>
<protein>
    <recommendedName>
        <fullName evidence="8">Rpr2-domain-containing protein</fullName>
    </recommendedName>
</protein>
<name>A0A8H3C7I7_9AGAM</name>
<dbReference type="AlphaFoldDB" id="A0A8H3C7I7"/>
<evidence type="ECO:0000313" key="7">
    <source>
        <dbReference type="Proteomes" id="UP000663841"/>
    </source>
</evidence>
<feature type="region of interest" description="Disordered" evidence="5">
    <location>
        <begin position="405"/>
        <end position="457"/>
    </location>
</feature>
<sequence>MESENAQPLSSRPKSNLKLKDWDEHLLNFLETAGLHQAARGFKLDVLVMNQHSEKRLLAALEQFCAVVTNTQAISRFLSDVRARVDQSNRDEFVQRKHPGKGSARTDAIKLNRDVQMKYDVVKNEDGPLGKTMKAGEHSNPSVGAGTLLGVTERFQAIEAHLGVRYVPGPPADYMLRVKHIEDHIIRLEKEYPPWAALHFNQPNRGWPPPPRDSLIVIPPHLTSSTPLAPPTVSGLDAKGKHRAGKESSLLRAALDKLEVQKALDGQLTVALFNSAYEVIQLVHIMAKKSQPKPDQPPQVVPNRDLMQRMNFLYQASVHLSHSGTHAETGRLARKHVKTLKGIATGAVVKIDPTVKRMLCKGCNTVLVPGSSASVRVKTSRPHGKVISYTCFSCRTARVIPAAPTLPSYQAPQDPEAHTSQGAAPDDARGPTEADVESSVNGSKADQRRGRISKARPVPFFARVDAGHVVFRGLERVDG</sequence>
<comment type="caution">
    <text evidence="6">The sequence shown here is derived from an EMBL/GenBank/DDBJ whole genome shotgun (WGS) entry which is preliminary data.</text>
</comment>
<evidence type="ECO:0000256" key="4">
    <source>
        <dbReference type="ARBA" id="ARBA00038402"/>
    </source>
</evidence>
<dbReference type="Gene3D" id="6.20.50.20">
    <property type="match status" value="1"/>
</dbReference>
<keyword evidence="3" id="KW-0862">Zinc</keyword>
<keyword evidence="2" id="KW-0479">Metal-binding</keyword>
<evidence type="ECO:0000256" key="1">
    <source>
        <dbReference type="ARBA" id="ARBA00022694"/>
    </source>
</evidence>
<proteinExistence type="inferred from homology"/>
<accession>A0A8H3C7I7</accession>
<comment type="similarity">
    <text evidence="4">Belongs to the eukaryotic/archaeal RNase P protein component 4 family.</text>
</comment>
<dbReference type="Proteomes" id="UP000663841">
    <property type="component" value="Unassembled WGS sequence"/>
</dbReference>
<dbReference type="GO" id="GO:0005655">
    <property type="term" value="C:nucleolar ribonuclease P complex"/>
    <property type="evidence" value="ECO:0007669"/>
    <property type="project" value="TreeGrafter"/>
</dbReference>
<dbReference type="GO" id="GO:0008033">
    <property type="term" value="P:tRNA processing"/>
    <property type="evidence" value="ECO:0007669"/>
    <property type="project" value="UniProtKB-KW"/>
</dbReference>
<dbReference type="Pfam" id="PF04032">
    <property type="entry name" value="Rpr2"/>
    <property type="match status" value="1"/>
</dbReference>
<dbReference type="PANTHER" id="PTHR14742:SF0">
    <property type="entry name" value="RIBONUCLEASE P PROTEIN SUBUNIT P21"/>
    <property type="match status" value="1"/>
</dbReference>
<gene>
    <name evidence="6" type="ORF">RDB_LOCUS190455</name>
</gene>